<evidence type="ECO:0000313" key="4">
    <source>
        <dbReference type="Proteomes" id="UP000621856"/>
    </source>
</evidence>
<dbReference type="EMBL" id="BMGZ01000002">
    <property type="protein sequence ID" value="GGH99678.1"/>
    <property type="molecule type" value="Genomic_DNA"/>
</dbReference>
<evidence type="ECO:0000313" key="3">
    <source>
        <dbReference type="EMBL" id="NHK28841.1"/>
    </source>
</evidence>
<keyword evidence="3" id="KW-0378">Hydrolase</keyword>
<feature type="domain" description="Beta-lactamase-related" evidence="1">
    <location>
        <begin position="284"/>
        <end position="493"/>
    </location>
</feature>
<reference evidence="2" key="1">
    <citation type="journal article" date="2014" name="Int. J. Syst. Evol. Microbiol.">
        <title>Complete genome sequence of Corynebacterium casei LMG S-19264T (=DSM 44701T), isolated from a smear-ripened cheese.</title>
        <authorList>
            <consortium name="US DOE Joint Genome Institute (JGI-PGF)"/>
            <person name="Walter F."/>
            <person name="Albersmeier A."/>
            <person name="Kalinowski J."/>
            <person name="Ruckert C."/>
        </authorList>
    </citation>
    <scope>NUCLEOTIDE SEQUENCE</scope>
    <source>
        <strain evidence="2">CGMCC 1.14984</strain>
    </source>
</reference>
<sequence>MRQQLITFAMLALCVAVYVPQDAAGREGEVFKAPRTQLTVEQLQGTELLPMIDMSFFAEPDWATGEPAAFTGTLILSGAPLEMREPVERDVYQGEHIFPAVRIGFVPHDGQLIPRETGIIDTREWSDSFWDVIVGTGAYWREEGDDGWSRASFPVHLVDRYIGQVRNCVGTFVYDEQEVSNVAVQCSQESADVNAEQLSNIRAMVPADYERGAWHTAASIISLHEQRVANRFPVAPLSEIDADGKISAYFDKRIWTEAPTSLGAVYMDGTLYAHPPVTRHGVYPYPDEMRYGVYSTTKSMAGALAMFYFAERYGEEIFDALITDYVPGLADANDWQGVTFSHALNMATGTPVGEEATMLLEPLILADTAEEAIANIAGLGAWPEGPGEKFTYGSTNTFVLSYALQNYVEEREGPGVPYWDLVHKNVLVPIGADDFDLLRTRGDEGTSRIPSLAYGAFPTRDNAAKIAALIADEGEFEGRQLLNRNKIREALGRTNWQGYPTPEFWSKRYRHSLWETPVQAGLFCRIDVPFMLGYGANHTLFLPSGIVVFRYMDEQNMDIKPLVRAVEAVRSSCG</sequence>
<dbReference type="InterPro" id="IPR001466">
    <property type="entry name" value="Beta-lactam-related"/>
</dbReference>
<evidence type="ECO:0000313" key="5">
    <source>
        <dbReference type="Proteomes" id="UP000818603"/>
    </source>
</evidence>
<name>A0A8J3ERJ5_9PROT</name>
<gene>
    <name evidence="3" type="ORF">FF098_013045</name>
    <name evidence="2" type="ORF">GCM10011355_26200</name>
</gene>
<evidence type="ECO:0000313" key="2">
    <source>
        <dbReference type="EMBL" id="GGH99678.1"/>
    </source>
</evidence>
<protein>
    <submittedName>
        <fullName evidence="3">Serine hydrolase</fullName>
    </submittedName>
</protein>
<accession>A0A8J3ERJ5</accession>
<dbReference type="RefSeq" id="WP_155141167.1">
    <property type="nucleotide sequence ID" value="NZ_BMGZ01000002.1"/>
</dbReference>
<dbReference type="Pfam" id="PF00144">
    <property type="entry name" value="Beta-lactamase"/>
    <property type="match status" value="1"/>
</dbReference>
<evidence type="ECO:0000259" key="1">
    <source>
        <dbReference type="Pfam" id="PF00144"/>
    </source>
</evidence>
<dbReference type="Proteomes" id="UP000818603">
    <property type="component" value="Unassembled WGS sequence"/>
</dbReference>
<reference evidence="2" key="3">
    <citation type="submission" date="2020-09" db="EMBL/GenBank/DDBJ databases">
        <authorList>
            <person name="Sun Q."/>
            <person name="Zhou Y."/>
        </authorList>
    </citation>
    <scope>NUCLEOTIDE SEQUENCE</scope>
    <source>
        <strain evidence="2">CGMCC 1.14984</strain>
    </source>
</reference>
<keyword evidence="5" id="KW-1185">Reference proteome</keyword>
<dbReference type="Gene3D" id="3.40.710.10">
    <property type="entry name" value="DD-peptidase/beta-lactamase superfamily"/>
    <property type="match status" value="1"/>
</dbReference>
<dbReference type="InterPro" id="IPR012338">
    <property type="entry name" value="Beta-lactam/transpept-like"/>
</dbReference>
<dbReference type="PANTHER" id="PTHR43283:SF7">
    <property type="entry name" value="BETA-LACTAMASE-RELATED DOMAIN-CONTAINING PROTEIN"/>
    <property type="match status" value="1"/>
</dbReference>
<dbReference type="AlphaFoldDB" id="A0A8J3ERJ5"/>
<dbReference type="SUPFAM" id="SSF56601">
    <property type="entry name" value="beta-lactamase/transpeptidase-like"/>
    <property type="match status" value="1"/>
</dbReference>
<dbReference type="PANTHER" id="PTHR43283">
    <property type="entry name" value="BETA-LACTAMASE-RELATED"/>
    <property type="match status" value="1"/>
</dbReference>
<proteinExistence type="predicted"/>
<dbReference type="GO" id="GO:0016787">
    <property type="term" value="F:hydrolase activity"/>
    <property type="evidence" value="ECO:0007669"/>
    <property type="project" value="UniProtKB-KW"/>
</dbReference>
<reference evidence="3 5" key="2">
    <citation type="submission" date="2020-02" db="EMBL/GenBank/DDBJ databases">
        <title>Genome sequence of Parvularcula flava strain NH6-79.</title>
        <authorList>
            <person name="Abdul Karim M.H."/>
            <person name="Lam M.Q."/>
            <person name="Chen S.J."/>
            <person name="Yahya A."/>
            <person name="Shahir S."/>
            <person name="Shamsir M.S."/>
            <person name="Chong C.S."/>
        </authorList>
    </citation>
    <scope>NUCLEOTIDE SEQUENCE [LARGE SCALE GENOMIC DNA]</scope>
    <source>
        <strain evidence="3 5">NH6-79</strain>
    </source>
</reference>
<dbReference type="EMBL" id="VCJR02000002">
    <property type="protein sequence ID" value="NHK28841.1"/>
    <property type="molecule type" value="Genomic_DNA"/>
</dbReference>
<comment type="caution">
    <text evidence="2">The sequence shown here is derived from an EMBL/GenBank/DDBJ whole genome shotgun (WGS) entry which is preliminary data.</text>
</comment>
<dbReference type="Proteomes" id="UP000621856">
    <property type="component" value="Unassembled WGS sequence"/>
</dbReference>
<dbReference type="InterPro" id="IPR050789">
    <property type="entry name" value="Diverse_Enzym_Activities"/>
</dbReference>
<organism evidence="2 4">
    <name type="scientific">Aquisalinus luteolus</name>
    <dbReference type="NCBI Taxonomy" id="1566827"/>
    <lineage>
        <taxon>Bacteria</taxon>
        <taxon>Pseudomonadati</taxon>
        <taxon>Pseudomonadota</taxon>
        <taxon>Alphaproteobacteria</taxon>
        <taxon>Parvularculales</taxon>
        <taxon>Parvularculaceae</taxon>
        <taxon>Aquisalinus</taxon>
    </lineage>
</organism>